<dbReference type="EMBL" id="VWSH01000003">
    <property type="protein sequence ID" value="KAA5533132.1"/>
    <property type="molecule type" value="Genomic_DNA"/>
</dbReference>
<keyword evidence="1" id="KW-1133">Transmembrane helix</keyword>
<name>A0A5M6CGU7_9BACT</name>
<organism evidence="2 3">
    <name type="scientific">Taibaiella lutea</name>
    <dbReference type="NCBI Taxonomy" id="2608001"/>
    <lineage>
        <taxon>Bacteria</taxon>
        <taxon>Pseudomonadati</taxon>
        <taxon>Bacteroidota</taxon>
        <taxon>Chitinophagia</taxon>
        <taxon>Chitinophagales</taxon>
        <taxon>Chitinophagaceae</taxon>
        <taxon>Taibaiella</taxon>
    </lineage>
</organism>
<keyword evidence="3" id="KW-1185">Reference proteome</keyword>
<keyword evidence="1" id="KW-0812">Transmembrane</keyword>
<dbReference type="Proteomes" id="UP000323632">
    <property type="component" value="Unassembled WGS sequence"/>
</dbReference>
<dbReference type="InterPro" id="IPR025635">
    <property type="entry name" value="DUF4293"/>
</dbReference>
<gene>
    <name evidence="2" type="ORF">F0919_11315</name>
</gene>
<dbReference type="Pfam" id="PF14126">
    <property type="entry name" value="DUF4293"/>
    <property type="match status" value="1"/>
</dbReference>
<feature type="transmembrane region" description="Helical" evidence="1">
    <location>
        <begin position="106"/>
        <end position="123"/>
    </location>
</feature>
<reference evidence="2 3" key="1">
    <citation type="submission" date="2019-09" db="EMBL/GenBank/DDBJ databases">
        <title>Genome sequence and assembly of Taibaiella sp.</title>
        <authorList>
            <person name="Chhetri G."/>
        </authorList>
    </citation>
    <scope>NUCLEOTIDE SEQUENCE [LARGE SCALE GENOMIC DNA]</scope>
    <source>
        <strain evidence="2 3">KVB11</strain>
    </source>
</reference>
<dbReference type="AlphaFoldDB" id="A0A5M6CGU7"/>
<feature type="transmembrane region" description="Helical" evidence="1">
    <location>
        <begin position="7"/>
        <end position="23"/>
    </location>
</feature>
<dbReference type="RefSeq" id="WP_150032880.1">
    <property type="nucleotide sequence ID" value="NZ_VWSH01000003.1"/>
</dbReference>
<evidence type="ECO:0000313" key="2">
    <source>
        <dbReference type="EMBL" id="KAA5533132.1"/>
    </source>
</evidence>
<proteinExistence type="predicted"/>
<protein>
    <submittedName>
        <fullName evidence="2">DUF4293 family protein</fullName>
    </submittedName>
</protein>
<sequence>MIQRIQSVWLLVAAIVMASLFYFPTYEFTGGSKPPLTIGEDFLAIIMTAISIGLSLFTIFNFKKRKQQTGLTWLNILLCIGLQVWLVVRVNNITTSGINMSIPGHYWIGLFIPFITVILLFLAKSGINKDEKLVKSLDRLR</sequence>
<keyword evidence="1" id="KW-0472">Membrane</keyword>
<evidence type="ECO:0000256" key="1">
    <source>
        <dbReference type="SAM" id="Phobius"/>
    </source>
</evidence>
<comment type="caution">
    <text evidence="2">The sequence shown here is derived from an EMBL/GenBank/DDBJ whole genome shotgun (WGS) entry which is preliminary data.</text>
</comment>
<evidence type="ECO:0000313" key="3">
    <source>
        <dbReference type="Proteomes" id="UP000323632"/>
    </source>
</evidence>
<feature type="transmembrane region" description="Helical" evidence="1">
    <location>
        <begin position="43"/>
        <end position="62"/>
    </location>
</feature>
<feature type="transmembrane region" description="Helical" evidence="1">
    <location>
        <begin position="69"/>
        <end position="86"/>
    </location>
</feature>
<accession>A0A5M6CGU7</accession>